<name>A0AAP0NH90_LIQFO</name>
<comment type="caution">
    <text evidence="2">The sequence shown here is derived from an EMBL/GenBank/DDBJ whole genome shotgun (WGS) entry which is preliminary data.</text>
</comment>
<proteinExistence type="predicted"/>
<evidence type="ECO:0000313" key="3">
    <source>
        <dbReference type="Proteomes" id="UP001415857"/>
    </source>
</evidence>
<keyword evidence="3" id="KW-1185">Reference proteome</keyword>
<gene>
    <name evidence="2" type="ORF">L1049_003223</name>
</gene>
<dbReference type="EMBL" id="JBBPBK010000013">
    <property type="protein sequence ID" value="KAK9272845.1"/>
    <property type="molecule type" value="Genomic_DNA"/>
</dbReference>
<feature type="region of interest" description="Disordered" evidence="1">
    <location>
        <begin position="149"/>
        <end position="169"/>
    </location>
</feature>
<reference evidence="2 3" key="1">
    <citation type="journal article" date="2024" name="Plant J.">
        <title>Genome sequences and population genomics reveal climatic adaptation and genomic divergence between two closely related sweetgum species.</title>
        <authorList>
            <person name="Xu W.Q."/>
            <person name="Ren C.Q."/>
            <person name="Zhang X.Y."/>
            <person name="Comes H.P."/>
            <person name="Liu X.H."/>
            <person name="Li Y.G."/>
            <person name="Kettle C.J."/>
            <person name="Jalonen R."/>
            <person name="Gaisberger H."/>
            <person name="Ma Y.Z."/>
            <person name="Qiu Y.X."/>
        </authorList>
    </citation>
    <scope>NUCLEOTIDE SEQUENCE [LARGE SCALE GENOMIC DNA]</scope>
    <source>
        <strain evidence="2">Hangzhou</strain>
    </source>
</reference>
<dbReference type="AlphaFoldDB" id="A0AAP0NH90"/>
<organism evidence="2 3">
    <name type="scientific">Liquidambar formosana</name>
    <name type="common">Formosan gum</name>
    <dbReference type="NCBI Taxonomy" id="63359"/>
    <lineage>
        <taxon>Eukaryota</taxon>
        <taxon>Viridiplantae</taxon>
        <taxon>Streptophyta</taxon>
        <taxon>Embryophyta</taxon>
        <taxon>Tracheophyta</taxon>
        <taxon>Spermatophyta</taxon>
        <taxon>Magnoliopsida</taxon>
        <taxon>eudicotyledons</taxon>
        <taxon>Gunneridae</taxon>
        <taxon>Pentapetalae</taxon>
        <taxon>Saxifragales</taxon>
        <taxon>Altingiaceae</taxon>
        <taxon>Liquidambar</taxon>
    </lineage>
</organism>
<evidence type="ECO:0000256" key="1">
    <source>
        <dbReference type="SAM" id="MobiDB-lite"/>
    </source>
</evidence>
<evidence type="ECO:0000313" key="2">
    <source>
        <dbReference type="EMBL" id="KAK9272845.1"/>
    </source>
</evidence>
<accession>A0AAP0NH90</accession>
<protein>
    <submittedName>
        <fullName evidence="2">Uncharacterized protein</fullName>
    </submittedName>
</protein>
<sequence>MGNFHLVSLITDHSGALFDCIGKRKFYFPGDPWDPTFKHNGHTYGSSFNTTRIYGLRAKELKWPLLFHLRYKYEAKCQWERLRVPKARSVQIQKEEPSNVVKLCERLERETEQMRRQLDRAFWIYYHKQNEVDPTEKIKSIMEKPNLMSDPELSDYSISDNGSDNEQSDNEVDKSFIAFSVELPFIFTSLYVPSLVAMSNTESQDHDPESLCTVLISTSKLPRRRWLQIMLVLRAQKLFYAISNSTVSNGQKGSFTPRVSSSYNSLSTHDAGGIAELSLDVSLHINSDGSEDQNCSNDQLLLENIEGDGVSFQI</sequence>
<feature type="compositionally biased region" description="Polar residues" evidence="1">
    <location>
        <begin position="156"/>
        <end position="165"/>
    </location>
</feature>
<dbReference type="Proteomes" id="UP001415857">
    <property type="component" value="Unassembled WGS sequence"/>
</dbReference>